<comment type="similarity">
    <text evidence="2 5">Belongs to the transaldolase family. Type 2 subfamily.</text>
</comment>
<gene>
    <name evidence="5" type="primary">tal</name>
    <name evidence="6" type="ORF">CBZ_28710</name>
</gene>
<evidence type="ECO:0000256" key="1">
    <source>
        <dbReference type="ARBA" id="ARBA00003518"/>
    </source>
</evidence>
<dbReference type="HAMAP" id="MF_00493">
    <property type="entry name" value="Transaldolase_2"/>
    <property type="match status" value="1"/>
</dbReference>
<dbReference type="UniPathway" id="UPA00115">
    <property type="reaction ID" value="UER00414"/>
</dbReference>
<keyword evidence="5" id="KW-0963">Cytoplasm</keyword>
<dbReference type="Gene3D" id="3.20.20.70">
    <property type="entry name" value="Aldolase class I"/>
    <property type="match status" value="1"/>
</dbReference>
<comment type="caution">
    <text evidence="6">The sequence shown here is derived from an EMBL/GenBank/DDBJ whole genome shotgun (WGS) entry which is preliminary data.</text>
</comment>
<keyword evidence="3 5" id="KW-0704">Schiff base</keyword>
<dbReference type="SUPFAM" id="SSF51569">
    <property type="entry name" value="Aldolase"/>
    <property type="match status" value="1"/>
</dbReference>
<dbReference type="Pfam" id="PF00923">
    <property type="entry name" value="TAL_FSA"/>
    <property type="match status" value="1"/>
</dbReference>
<reference evidence="6 7" key="1">
    <citation type="submission" date="2019-01" db="EMBL/GenBank/DDBJ databases">
        <title>Draft genome sequence of Cellulomonas takizawaensis strain TKZ-21.</title>
        <authorList>
            <person name="Yamamura H."/>
            <person name="Hayashi T."/>
            <person name="Hamada M."/>
            <person name="Serisawa Y."/>
            <person name="Matsuyama K."/>
            <person name="Nakagawa Y."/>
            <person name="Otoguro M."/>
            <person name="Yanagida F."/>
            <person name="Hayakawa M."/>
        </authorList>
    </citation>
    <scope>NUCLEOTIDE SEQUENCE [LARGE SCALE GENOMIC DNA]</scope>
    <source>
        <strain evidence="6 7">NBRC12680</strain>
    </source>
</reference>
<keyword evidence="5" id="KW-0808">Transferase</keyword>
<dbReference type="InterPro" id="IPR001585">
    <property type="entry name" value="TAL/FSA"/>
</dbReference>
<evidence type="ECO:0000256" key="5">
    <source>
        <dbReference type="HAMAP-Rule" id="MF_00493"/>
    </source>
</evidence>
<name>A0A402DUP6_9CELL</name>
<dbReference type="EMBL" id="BIMR01000258">
    <property type="protein sequence ID" value="GCE77815.1"/>
    <property type="molecule type" value="Genomic_DNA"/>
</dbReference>
<dbReference type="EC" id="2.2.1.2" evidence="5"/>
<dbReference type="Proteomes" id="UP000289954">
    <property type="component" value="Unassembled WGS sequence"/>
</dbReference>
<dbReference type="InterPro" id="IPR013785">
    <property type="entry name" value="Aldolase_TIM"/>
</dbReference>
<dbReference type="GO" id="GO:0006098">
    <property type="term" value="P:pentose-phosphate shunt"/>
    <property type="evidence" value="ECO:0007669"/>
    <property type="project" value="UniProtKB-UniRule"/>
</dbReference>
<dbReference type="GO" id="GO:0005737">
    <property type="term" value="C:cytoplasm"/>
    <property type="evidence" value="ECO:0007669"/>
    <property type="project" value="UniProtKB-SubCell"/>
</dbReference>
<dbReference type="AlphaFoldDB" id="A0A402DUP6"/>
<organism evidence="6 7">
    <name type="scientific">Cellulomonas biazotea</name>
    <dbReference type="NCBI Taxonomy" id="1709"/>
    <lineage>
        <taxon>Bacteria</taxon>
        <taxon>Bacillati</taxon>
        <taxon>Actinomycetota</taxon>
        <taxon>Actinomycetes</taxon>
        <taxon>Micrococcales</taxon>
        <taxon>Cellulomonadaceae</taxon>
        <taxon>Cellulomonas</taxon>
    </lineage>
</organism>
<comment type="subcellular location">
    <subcellularLocation>
        <location evidence="5">Cytoplasm</location>
    </subcellularLocation>
</comment>
<evidence type="ECO:0000256" key="2">
    <source>
        <dbReference type="ARBA" id="ARBA00008426"/>
    </source>
</evidence>
<evidence type="ECO:0000313" key="6">
    <source>
        <dbReference type="EMBL" id="GCE77815.1"/>
    </source>
</evidence>
<accession>A0A402DUP6</accession>
<dbReference type="GO" id="GO:0004801">
    <property type="term" value="F:transaldolase activity"/>
    <property type="evidence" value="ECO:0007669"/>
    <property type="project" value="UniProtKB-UniRule"/>
</dbReference>
<dbReference type="InterPro" id="IPR018225">
    <property type="entry name" value="Transaldolase_AS"/>
</dbReference>
<comment type="caution">
    <text evidence="5">Lacks conserved residue(s) required for the propagation of feature annotation.</text>
</comment>
<dbReference type="GO" id="GO:0005975">
    <property type="term" value="P:carbohydrate metabolic process"/>
    <property type="evidence" value="ECO:0007669"/>
    <property type="project" value="InterPro"/>
</dbReference>
<dbReference type="PROSITE" id="PS01054">
    <property type="entry name" value="TRANSALDOLASE_1"/>
    <property type="match status" value="1"/>
</dbReference>
<evidence type="ECO:0000256" key="3">
    <source>
        <dbReference type="ARBA" id="ARBA00023270"/>
    </source>
</evidence>
<comment type="function">
    <text evidence="1 5">Transaldolase is important for the balance of metabolites in the pentose-phosphate pathway.</text>
</comment>
<evidence type="ECO:0000313" key="7">
    <source>
        <dbReference type="Proteomes" id="UP000289954"/>
    </source>
</evidence>
<dbReference type="InterPro" id="IPR004732">
    <property type="entry name" value="Transaldolase_2"/>
</dbReference>
<proteinExistence type="inferred from homology"/>
<sequence length="109" mass="11476">MAPSSTPVERLTEAGVAIWLDDLSRERLRTGDLADLVESLGVVGVTTNPTIFATALSKGDAYDAQLAELAAAGADVDEAVFQITTDDVRAAADVLRPVYDRTQGVDGRV</sequence>
<evidence type="ECO:0000256" key="4">
    <source>
        <dbReference type="ARBA" id="ARBA00048810"/>
    </source>
</evidence>
<comment type="pathway">
    <text evidence="5">Carbohydrate degradation; pentose phosphate pathway; D-glyceraldehyde 3-phosphate and beta-D-fructose 6-phosphate from D-ribose 5-phosphate and D-xylulose 5-phosphate (non-oxidative stage): step 2/3.</text>
</comment>
<keyword evidence="5" id="KW-0570">Pentose shunt</keyword>
<comment type="catalytic activity">
    <reaction evidence="4 5">
        <text>D-sedoheptulose 7-phosphate + D-glyceraldehyde 3-phosphate = D-erythrose 4-phosphate + beta-D-fructose 6-phosphate</text>
        <dbReference type="Rhea" id="RHEA:17053"/>
        <dbReference type="ChEBI" id="CHEBI:16897"/>
        <dbReference type="ChEBI" id="CHEBI:57483"/>
        <dbReference type="ChEBI" id="CHEBI:57634"/>
        <dbReference type="ChEBI" id="CHEBI:59776"/>
        <dbReference type="EC" id="2.2.1.2"/>
    </reaction>
</comment>
<protein>
    <recommendedName>
        <fullName evidence="5">Transaldolase</fullName>
        <ecNumber evidence="5">2.2.1.2</ecNumber>
    </recommendedName>
</protein>
<keyword evidence="7" id="KW-1185">Reference proteome</keyword>